<evidence type="ECO:0000256" key="9">
    <source>
        <dbReference type="SAM" id="MobiDB-lite"/>
    </source>
</evidence>
<keyword evidence="6 8" id="KW-0472">Membrane</keyword>
<dbReference type="InterPro" id="IPR012910">
    <property type="entry name" value="Plug_dom"/>
</dbReference>
<feature type="compositionally biased region" description="Gly residues" evidence="9">
    <location>
        <begin position="297"/>
        <end position="310"/>
    </location>
</feature>
<dbReference type="AlphaFoldDB" id="A0A521AQ70"/>
<keyword evidence="2 8" id="KW-0813">Transport</keyword>
<evidence type="ECO:0000259" key="10">
    <source>
        <dbReference type="Pfam" id="PF07715"/>
    </source>
</evidence>
<dbReference type="PANTHER" id="PTHR30069:SF29">
    <property type="entry name" value="HEMOGLOBIN AND HEMOGLOBIN-HAPTOGLOBIN-BINDING PROTEIN 1-RELATED"/>
    <property type="match status" value="1"/>
</dbReference>
<evidence type="ECO:0000256" key="7">
    <source>
        <dbReference type="ARBA" id="ARBA00023237"/>
    </source>
</evidence>
<dbReference type="Gene3D" id="2.60.40.1120">
    <property type="entry name" value="Carboxypeptidase-like, regulatory domain"/>
    <property type="match status" value="1"/>
</dbReference>
<dbReference type="SUPFAM" id="SSF49464">
    <property type="entry name" value="Carboxypeptidase regulatory domain-like"/>
    <property type="match status" value="1"/>
</dbReference>
<evidence type="ECO:0000256" key="8">
    <source>
        <dbReference type="PROSITE-ProRule" id="PRU01360"/>
    </source>
</evidence>
<reference evidence="11 12" key="1">
    <citation type="submission" date="2017-05" db="EMBL/GenBank/DDBJ databases">
        <authorList>
            <person name="Varghese N."/>
            <person name="Submissions S."/>
        </authorList>
    </citation>
    <scope>NUCLEOTIDE SEQUENCE [LARGE SCALE GENOMIC DNA]</scope>
    <source>
        <strain evidence="11 12">DSM 19036</strain>
    </source>
</reference>
<dbReference type="InterPro" id="IPR037066">
    <property type="entry name" value="Plug_dom_sf"/>
</dbReference>
<dbReference type="GO" id="GO:0015344">
    <property type="term" value="F:siderophore uptake transmembrane transporter activity"/>
    <property type="evidence" value="ECO:0007669"/>
    <property type="project" value="TreeGrafter"/>
</dbReference>
<dbReference type="NCBIfam" id="TIGR04056">
    <property type="entry name" value="OMP_RagA_SusC"/>
    <property type="match status" value="1"/>
</dbReference>
<evidence type="ECO:0000313" key="12">
    <source>
        <dbReference type="Proteomes" id="UP000320300"/>
    </source>
</evidence>
<comment type="similarity">
    <text evidence="8">Belongs to the TonB-dependent receptor family.</text>
</comment>
<dbReference type="GO" id="GO:0044718">
    <property type="term" value="P:siderophore transmembrane transport"/>
    <property type="evidence" value="ECO:0007669"/>
    <property type="project" value="TreeGrafter"/>
</dbReference>
<keyword evidence="3 8" id="KW-1134">Transmembrane beta strand</keyword>
<evidence type="ECO:0000256" key="1">
    <source>
        <dbReference type="ARBA" id="ARBA00004571"/>
    </source>
</evidence>
<keyword evidence="12" id="KW-1185">Reference proteome</keyword>
<evidence type="ECO:0000256" key="2">
    <source>
        <dbReference type="ARBA" id="ARBA00022448"/>
    </source>
</evidence>
<dbReference type="PROSITE" id="PS52016">
    <property type="entry name" value="TONB_DEPENDENT_REC_3"/>
    <property type="match status" value="1"/>
</dbReference>
<dbReference type="Proteomes" id="UP000320300">
    <property type="component" value="Unassembled WGS sequence"/>
</dbReference>
<dbReference type="Pfam" id="PF13715">
    <property type="entry name" value="CarbopepD_reg_2"/>
    <property type="match status" value="1"/>
</dbReference>
<comment type="subcellular location">
    <subcellularLocation>
        <location evidence="1 8">Cell outer membrane</location>
        <topology evidence="1 8">Multi-pass membrane protein</topology>
    </subcellularLocation>
</comment>
<dbReference type="InterPro" id="IPR008969">
    <property type="entry name" value="CarboxyPept-like_regulatory"/>
</dbReference>
<evidence type="ECO:0000256" key="4">
    <source>
        <dbReference type="ARBA" id="ARBA00022692"/>
    </source>
</evidence>
<dbReference type="SUPFAM" id="SSF56935">
    <property type="entry name" value="Porins"/>
    <property type="match status" value="1"/>
</dbReference>
<dbReference type="Gene3D" id="2.40.170.20">
    <property type="entry name" value="TonB-dependent receptor, beta-barrel domain"/>
    <property type="match status" value="1"/>
</dbReference>
<dbReference type="InterPro" id="IPR023996">
    <property type="entry name" value="TonB-dep_OMP_SusC/RagA"/>
</dbReference>
<dbReference type="InterPro" id="IPR036942">
    <property type="entry name" value="Beta-barrel_TonB_sf"/>
</dbReference>
<evidence type="ECO:0000313" key="11">
    <source>
        <dbReference type="EMBL" id="SMO36911.1"/>
    </source>
</evidence>
<evidence type="ECO:0000256" key="6">
    <source>
        <dbReference type="ARBA" id="ARBA00023136"/>
    </source>
</evidence>
<organism evidence="11 12">
    <name type="scientific">Pedobacter westerhofensis</name>
    <dbReference type="NCBI Taxonomy" id="425512"/>
    <lineage>
        <taxon>Bacteria</taxon>
        <taxon>Pseudomonadati</taxon>
        <taxon>Bacteroidota</taxon>
        <taxon>Sphingobacteriia</taxon>
        <taxon>Sphingobacteriales</taxon>
        <taxon>Sphingobacteriaceae</taxon>
        <taxon>Pedobacter</taxon>
    </lineage>
</organism>
<protein>
    <submittedName>
        <fullName evidence="11">TonB-linked outer membrane protein, SusC/RagA family</fullName>
    </submittedName>
</protein>
<keyword evidence="7 8" id="KW-0998">Cell outer membrane</keyword>
<feature type="region of interest" description="Disordered" evidence="9">
    <location>
        <begin position="294"/>
        <end position="316"/>
    </location>
</feature>
<dbReference type="NCBIfam" id="TIGR04057">
    <property type="entry name" value="SusC_RagA_signa"/>
    <property type="match status" value="1"/>
</dbReference>
<dbReference type="Gene3D" id="2.170.130.10">
    <property type="entry name" value="TonB-dependent receptor, plug domain"/>
    <property type="match status" value="1"/>
</dbReference>
<sequence>MKFLSRLKRAVPKNAPAKSMAIIKVTCGLLLTLNLSAVAGVYSQKRISIKLNSAEFTDVLAQIEAKSDYRFMFSNRKIPAGKTISIDVTDKDVPSILNETLENTGFTYNMLANNLIVIVPVREKADIVVKGKITDETGLPVIGASVQVKGGKGGATTNAEGLFSLSVPDNAVLVVSYIGYAPQEIPVNGRTTINVSIKPNANDLNEVVVTALGITKDQKTLGYSVTKVGGETMDKARESNIANSLSGRVAGLSVGGTSGGPGASARLNIRGATSFTGSTTPLIVIDGVPIDNSQRGTGAGQYGGSDGGDGFSNINPDDVESMTVLKGSTASALYGARAANGVINITTKTGKKGKVQIEYNANLQFDKAVDNSDYQYEYGQGQQGARPTNQNSAISSGLYSWGEKLDGAQTIAADGQLHPYSAVTNNVSTFYRTAPSLTNSVSIAGGGDKGTYRFSASNLDAKSVLPNSGLVRKTFNFSTNQQLTDKLSFNLVANYIDQQDKNKAYLSDSPLNANYAVQFLPTSLDVTSLAPGYNTVTGAEMSWNDNSYVTNPYFVTSQLVNNNARKRFITAVSTKYAFTSYLSLQARLGYDLTNDRSLSVTPYGTAYSNGGLGQLNGLSQAQRTEMNTDVLLSFNKEVVKDFTVNASAGANYRKATYESTGSSGNSFIIPYLYTATNVKTRNVNYDYNSRETPSAYYTADFTYKNLLTVSTTGRYDQFSTLPVDNNSIFTPSVSTSFIFSQLTKWEPLSFGKLRASYAKTSGEPADAYLTQQYYTIGNSINNTTTASFSNILPNANLKPYSLSEFEVGTELKFLKNRIGIDAAFFSRKTEGEVVKAATSVSSGFESRYVNLGSTKNTGIEIMLSGSPIKTDNFSWNSSFNFTHVKTEVLNIDGGTNAPLNTGTYRPGDAYIGVVQGYGVAQIMAYDYKYDANGNIVIGANGIPLRGDLKPQGSGLPKMYGGFNNDFQYKNWNLGFLIDYRFGNKILSATEFYSYTYGLNKATLPGRDGGVVAQGVKEDGSVNTTNVSAQNYYTGLMTNVNSLAVLDGSFIKFRQATLGYTFKQNMLGKLPFSSISVNLVARNLFTIMKHTDNIDPENTFSSQVALAGVEGGALPFTRTYGFNVNFKFK</sequence>
<feature type="domain" description="TonB-dependent receptor plug" evidence="10">
    <location>
        <begin position="218"/>
        <end position="342"/>
    </location>
</feature>
<dbReference type="GO" id="GO:0009279">
    <property type="term" value="C:cell outer membrane"/>
    <property type="evidence" value="ECO:0007669"/>
    <property type="project" value="UniProtKB-SubCell"/>
</dbReference>
<accession>A0A521AQ70</accession>
<keyword evidence="5" id="KW-0732">Signal</keyword>
<dbReference type="Pfam" id="PF07715">
    <property type="entry name" value="Plug"/>
    <property type="match status" value="1"/>
</dbReference>
<dbReference type="InterPro" id="IPR039426">
    <property type="entry name" value="TonB-dep_rcpt-like"/>
</dbReference>
<name>A0A521AQ70_9SPHI</name>
<evidence type="ECO:0000256" key="3">
    <source>
        <dbReference type="ARBA" id="ARBA00022452"/>
    </source>
</evidence>
<keyword evidence="4 8" id="KW-0812">Transmembrane</keyword>
<gene>
    <name evidence="11" type="ORF">SAMN06265348_101360</name>
</gene>
<evidence type="ECO:0000256" key="5">
    <source>
        <dbReference type="ARBA" id="ARBA00022729"/>
    </source>
</evidence>
<proteinExistence type="inferred from homology"/>
<dbReference type="InterPro" id="IPR023997">
    <property type="entry name" value="TonB-dep_OMP_SusC/RagA_CS"/>
</dbReference>
<dbReference type="EMBL" id="FXTN01000001">
    <property type="protein sequence ID" value="SMO36911.1"/>
    <property type="molecule type" value="Genomic_DNA"/>
</dbReference>
<dbReference type="PANTHER" id="PTHR30069">
    <property type="entry name" value="TONB-DEPENDENT OUTER MEMBRANE RECEPTOR"/>
    <property type="match status" value="1"/>
</dbReference>
<dbReference type="RefSeq" id="WP_221931237.1">
    <property type="nucleotide sequence ID" value="NZ_CBCSJO010000002.1"/>
</dbReference>